<dbReference type="RefSeq" id="WP_354600005.1">
    <property type="nucleotide sequence ID" value="NZ_JBEWZI010000004.1"/>
</dbReference>
<protein>
    <submittedName>
        <fullName evidence="1">Uncharacterized protein</fullName>
    </submittedName>
</protein>
<dbReference type="InterPro" id="IPR011043">
    <property type="entry name" value="Gal_Oxase/kelch_b-propeller"/>
</dbReference>
<reference evidence="1 2" key="1">
    <citation type="submission" date="2024-07" db="EMBL/GenBank/DDBJ databases">
        <title>Uliginosibacterium flavum JJ3220;KACC:17644.</title>
        <authorList>
            <person name="Kim M.K."/>
        </authorList>
    </citation>
    <scope>NUCLEOTIDE SEQUENCE [LARGE SCALE GENOMIC DNA]</scope>
    <source>
        <strain evidence="1 2">KACC:17644</strain>
    </source>
</reference>
<comment type="caution">
    <text evidence="1">The sequence shown here is derived from an EMBL/GenBank/DDBJ whole genome shotgun (WGS) entry which is preliminary data.</text>
</comment>
<dbReference type="Proteomes" id="UP001549691">
    <property type="component" value="Unassembled WGS sequence"/>
</dbReference>
<evidence type="ECO:0000313" key="1">
    <source>
        <dbReference type="EMBL" id="MET7013540.1"/>
    </source>
</evidence>
<organism evidence="1 2">
    <name type="scientific">Uliginosibacterium flavum</name>
    <dbReference type="NCBI Taxonomy" id="1396831"/>
    <lineage>
        <taxon>Bacteria</taxon>
        <taxon>Pseudomonadati</taxon>
        <taxon>Pseudomonadota</taxon>
        <taxon>Betaproteobacteria</taxon>
        <taxon>Rhodocyclales</taxon>
        <taxon>Zoogloeaceae</taxon>
        <taxon>Uliginosibacterium</taxon>
    </lineage>
</organism>
<dbReference type="EMBL" id="JBEWZI010000004">
    <property type="protein sequence ID" value="MET7013540.1"/>
    <property type="molecule type" value="Genomic_DNA"/>
</dbReference>
<accession>A0ABV2THZ1</accession>
<name>A0ABV2THZ1_9RHOO</name>
<keyword evidence="2" id="KW-1185">Reference proteome</keyword>
<proteinExistence type="predicted"/>
<evidence type="ECO:0000313" key="2">
    <source>
        <dbReference type="Proteomes" id="UP001549691"/>
    </source>
</evidence>
<dbReference type="SUPFAM" id="SSF50965">
    <property type="entry name" value="Galactose oxidase, central domain"/>
    <property type="match status" value="1"/>
</dbReference>
<gene>
    <name evidence="1" type="ORF">ABXR19_05020</name>
</gene>
<sequence>MKSEFVGARTLIRGAARYGDLVYILSKGKELLERDIAHTSIIAVDQAEWAGGMNTVWDSNAIAVANTPSEKLVVIGEDGDVFTYVGGNSTEESILPPPTLIRNARAIEGKVFACGMKRQVYERVDEALWHDISAPLPTEGEEVGFEAIDGFFRNEIYAAGWNGEIWQFDGTRWHDRGSLTNRILTSVCCAQNGVVYIAGQSGLLIRGRNDAWEVVHWDEDTNVDIWDLCWFQDKLYVSTMSGLFTLEGKALVTVDFGGTAEPETFYSLTTAEGVLWSIGESDVASFDGQSWQVYE</sequence>